<dbReference type="PANTHER" id="PTHR36946">
    <property type="entry name" value="PROTEIN CBG13897-RELATED"/>
    <property type="match status" value="1"/>
</dbReference>
<organism evidence="2 3">
    <name type="scientific">Caenorhabditis japonica</name>
    <dbReference type="NCBI Taxonomy" id="281687"/>
    <lineage>
        <taxon>Eukaryota</taxon>
        <taxon>Metazoa</taxon>
        <taxon>Ecdysozoa</taxon>
        <taxon>Nematoda</taxon>
        <taxon>Chromadorea</taxon>
        <taxon>Rhabditida</taxon>
        <taxon>Rhabditina</taxon>
        <taxon>Rhabditomorpha</taxon>
        <taxon>Rhabditoidea</taxon>
        <taxon>Rhabditidae</taxon>
        <taxon>Peloderinae</taxon>
        <taxon>Caenorhabditis</taxon>
    </lineage>
</organism>
<keyword evidence="3" id="KW-1185">Reference proteome</keyword>
<dbReference type="PANTHER" id="PTHR36946:SF4">
    <property type="entry name" value="DUF148 DOMAIN-CONTAINING PROTEIN-RELATED"/>
    <property type="match status" value="1"/>
</dbReference>
<name>A0A8R1DZX3_CAEJA</name>
<accession>A0A8R1DZX3</accession>
<evidence type="ECO:0000313" key="3">
    <source>
        <dbReference type="Proteomes" id="UP000005237"/>
    </source>
</evidence>
<reference evidence="3" key="1">
    <citation type="submission" date="2010-08" db="EMBL/GenBank/DDBJ databases">
        <authorList>
            <consortium name="Caenorhabditis japonica Sequencing Consortium"/>
            <person name="Wilson R.K."/>
        </authorList>
    </citation>
    <scope>NUCLEOTIDE SEQUENCE [LARGE SCALE GENOMIC DNA]</scope>
    <source>
        <strain evidence="3">DF5081</strain>
    </source>
</reference>
<evidence type="ECO:0000313" key="2">
    <source>
        <dbReference type="EnsemblMetazoa" id="CJA16116.1"/>
    </source>
</evidence>
<proteinExistence type="predicted"/>
<sequence>MSRITGLFCLLCALLACHVAADQIVIGALKTIFPYAAQAPLKTLTTNLNKQTAIAKAKTVVTNWVPKNWKAANAVVDAKNQLSKQAYAKTKALTFVDMRFSLKKYINYLYNQAINSNYLTKAEANQMRTMFWDADTSAKNNYTITCQTFMADAAKKGTLFVFQRLFENIVPNRSKRRQPSFKK</sequence>
<feature type="chain" id="PRO_5035733080" description="DUF4142 domain-containing protein" evidence="1">
    <location>
        <begin position="22"/>
        <end position="183"/>
    </location>
</feature>
<evidence type="ECO:0000256" key="1">
    <source>
        <dbReference type="SAM" id="SignalP"/>
    </source>
</evidence>
<evidence type="ECO:0008006" key="4">
    <source>
        <dbReference type="Google" id="ProtNLM"/>
    </source>
</evidence>
<dbReference type="AlphaFoldDB" id="A0A8R1DZX3"/>
<dbReference type="PROSITE" id="PS51257">
    <property type="entry name" value="PROKAR_LIPOPROTEIN"/>
    <property type="match status" value="1"/>
</dbReference>
<dbReference type="EnsemblMetazoa" id="CJA16116.1">
    <property type="protein sequence ID" value="CJA16116.1"/>
    <property type="gene ID" value="WBGene00135320"/>
</dbReference>
<reference evidence="2" key="2">
    <citation type="submission" date="2022-06" db="UniProtKB">
        <authorList>
            <consortium name="EnsemblMetazoa"/>
        </authorList>
    </citation>
    <scope>IDENTIFICATION</scope>
    <source>
        <strain evidence="2">DF5081</strain>
    </source>
</reference>
<keyword evidence="1" id="KW-0732">Signal</keyword>
<dbReference type="Proteomes" id="UP000005237">
    <property type="component" value="Unassembled WGS sequence"/>
</dbReference>
<protein>
    <recommendedName>
        <fullName evidence="4">DUF4142 domain-containing protein</fullName>
    </recommendedName>
</protein>
<feature type="signal peptide" evidence="1">
    <location>
        <begin position="1"/>
        <end position="21"/>
    </location>
</feature>